<sequence length="293" mass="32519">MLQEAERRGDIEGISIARETPRTSHLLFANDTIKFGQGREETMLAIKQILRMFGQALGQEINFEKSSMVVSRNVREAERQRDEARVAAAQAASYLVESDTTSKVLSPVVVLSSTGGVTTFVRQVVDANLILEMPLTRAGRSDVLIWHYTRKGEFSVWSAYQLELQREQQVRPSSSRERVGVCKFSHTAIGVLGGFSLRLDNECISANGGRGRSISYHLLGLWKHHCELVMEGKGLTPLGIVNHANRVGDDYKATVATLRIQGFNMSPGIGWRSLVVGGTVFQYLIMSIVSFIF</sequence>
<reference evidence="2" key="2">
    <citation type="journal article" date="2024" name="Plant">
        <title>Genomic evolution and insights into agronomic trait innovations of Sesamum species.</title>
        <authorList>
            <person name="Miao H."/>
            <person name="Wang L."/>
            <person name="Qu L."/>
            <person name="Liu H."/>
            <person name="Sun Y."/>
            <person name="Le M."/>
            <person name="Wang Q."/>
            <person name="Wei S."/>
            <person name="Zheng Y."/>
            <person name="Lin W."/>
            <person name="Duan Y."/>
            <person name="Cao H."/>
            <person name="Xiong S."/>
            <person name="Wang X."/>
            <person name="Wei L."/>
            <person name="Li C."/>
            <person name="Ma Q."/>
            <person name="Ju M."/>
            <person name="Zhao R."/>
            <person name="Li G."/>
            <person name="Mu C."/>
            <person name="Tian Q."/>
            <person name="Mei H."/>
            <person name="Zhang T."/>
            <person name="Gao T."/>
            <person name="Zhang H."/>
        </authorList>
    </citation>
    <scope>NUCLEOTIDE SEQUENCE</scope>
    <source>
        <strain evidence="2">KEN1</strain>
    </source>
</reference>
<comment type="caution">
    <text evidence="2">The sequence shown here is derived from an EMBL/GenBank/DDBJ whole genome shotgun (WGS) entry which is preliminary data.</text>
</comment>
<evidence type="ECO:0000313" key="2">
    <source>
        <dbReference type="EMBL" id="KAL0405235.1"/>
    </source>
</evidence>
<keyword evidence="1" id="KW-0472">Membrane</keyword>
<dbReference type="AlphaFoldDB" id="A0AAW2TJT2"/>
<evidence type="ECO:0000256" key="1">
    <source>
        <dbReference type="SAM" id="Phobius"/>
    </source>
</evidence>
<protein>
    <recommendedName>
        <fullName evidence="3">Reverse transcriptase domain-containing protein</fullName>
    </recommendedName>
</protein>
<dbReference type="EMBL" id="JACGWN010000014">
    <property type="protein sequence ID" value="KAL0405235.1"/>
    <property type="molecule type" value="Genomic_DNA"/>
</dbReference>
<keyword evidence="1" id="KW-0812">Transmembrane</keyword>
<reference evidence="2" key="1">
    <citation type="submission" date="2020-06" db="EMBL/GenBank/DDBJ databases">
        <authorList>
            <person name="Li T."/>
            <person name="Hu X."/>
            <person name="Zhang T."/>
            <person name="Song X."/>
            <person name="Zhang H."/>
            <person name="Dai N."/>
            <person name="Sheng W."/>
            <person name="Hou X."/>
            <person name="Wei L."/>
        </authorList>
    </citation>
    <scope>NUCLEOTIDE SEQUENCE</scope>
    <source>
        <strain evidence="2">KEN1</strain>
        <tissue evidence="2">Leaf</tissue>
    </source>
</reference>
<gene>
    <name evidence="2" type="ORF">Slati_3837400</name>
</gene>
<proteinExistence type="predicted"/>
<feature type="transmembrane region" description="Helical" evidence="1">
    <location>
        <begin position="269"/>
        <end position="292"/>
    </location>
</feature>
<name>A0AAW2TJT2_9LAMI</name>
<evidence type="ECO:0008006" key="3">
    <source>
        <dbReference type="Google" id="ProtNLM"/>
    </source>
</evidence>
<organism evidence="2">
    <name type="scientific">Sesamum latifolium</name>
    <dbReference type="NCBI Taxonomy" id="2727402"/>
    <lineage>
        <taxon>Eukaryota</taxon>
        <taxon>Viridiplantae</taxon>
        <taxon>Streptophyta</taxon>
        <taxon>Embryophyta</taxon>
        <taxon>Tracheophyta</taxon>
        <taxon>Spermatophyta</taxon>
        <taxon>Magnoliopsida</taxon>
        <taxon>eudicotyledons</taxon>
        <taxon>Gunneridae</taxon>
        <taxon>Pentapetalae</taxon>
        <taxon>asterids</taxon>
        <taxon>lamiids</taxon>
        <taxon>Lamiales</taxon>
        <taxon>Pedaliaceae</taxon>
        <taxon>Sesamum</taxon>
    </lineage>
</organism>
<keyword evidence="1" id="KW-1133">Transmembrane helix</keyword>
<accession>A0AAW2TJT2</accession>